<accession>A0ABD2PI35</accession>
<feature type="non-terminal residue" evidence="2">
    <location>
        <position position="72"/>
    </location>
</feature>
<comment type="caution">
    <text evidence="2">The sequence shown here is derived from an EMBL/GenBank/DDBJ whole genome shotgun (WGS) entry which is preliminary data.</text>
</comment>
<reference evidence="2 3" key="1">
    <citation type="submission" date="2024-11" db="EMBL/GenBank/DDBJ databases">
        <title>Adaptive evolution of stress response genes in parasites aligns with host niche diversity.</title>
        <authorList>
            <person name="Hahn C."/>
            <person name="Resl P."/>
        </authorList>
    </citation>
    <scope>NUCLEOTIDE SEQUENCE [LARGE SCALE GENOMIC DNA]</scope>
    <source>
        <strain evidence="2">EGGRZ-B1_66</strain>
        <tissue evidence="2">Body</tissue>
    </source>
</reference>
<evidence type="ECO:0000313" key="2">
    <source>
        <dbReference type="EMBL" id="KAL3306908.1"/>
    </source>
</evidence>
<keyword evidence="3" id="KW-1185">Reference proteome</keyword>
<proteinExistence type="predicted"/>
<keyword evidence="1" id="KW-0175">Coiled coil</keyword>
<organism evidence="2 3">
    <name type="scientific">Cichlidogyrus casuarinus</name>
    <dbReference type="NCBI Taxonomy" id="1844966"/>
    <lineage>
        <taxon>Eukaryota</taxon>
        <taxon>Metazoa</taxon>
        <taxon>Spiralia</taxon>
        <taxon>Lophotrochozoa</taxon>
        <taxon>Platyhelminthes</taxon>
        <taxon>Monogenea</taxon>
        <taxon>Monopisthocotylea</taxon>
        <taxon>Dactylogyridea</taxon>
        <taxon>Ancyrocephalidae</taxon>
        <taxon>Cichlidogyrus</taxon>
    </lineage>
</organism>
<evidence type="ECO:0000256" key="1">
    <source>
        <dbReference type="SAM" id="Coils"/>
    </source>
</evidence>
<dbReference type="Proteomes" id="UP001626550">
    <property type="component" value="Unassembled WGS sequence"/>
</dbReference>
<feature type="coiled-coil region" evidence="1">
    <location>
        <begin position="15"/>
        <end position="49"/>
    </location>
</feature>
<gene>
    <name evidence="2" type="ORF">Ciccas_014596</name>
</gene>
<dbReference type="EMBL" id="JBJKFK010009093">
    <property type="protein sequence ID" value="KAL3306908.1"/>
    <property type="molecule type" value="Genomic_DNA"/>
</dbReference>
<sequence>MLTFGKEMRLAIDFDGQAQNNEEELEELVQQTQEKIAETQNKVREQEAVKPAEDVREEKLATIEEVVVRRDE</sequence>
<dbReference type="AlphaFoldDB" id="A0ABD2PI35"/>
<evidence type="ECO:0000313" key="3">
    <source>
        <dbReference type="Proteomes" id="UP001626550"/>
    </source>
</evidence>
<name>A0ABD2PI35_9PLAT</name>
<protein>
    <submittedName>
        <fullName evidence="2">Uncharacterized protein</fullName>
    </submittedName>
</protein>